<protein>
    <recommendedName>
        <fullName evidence="2">DUF6604 domain-containing protein</fullName>
    </recommendedName>
</protein>
<dbReference type="InterPro" id="IPR046539">
    <property type="entry name" value="DUF6604"/>
</dbReference>
<dbReference type="PANTHER" id="PTHR38795:SF1">
    <property type="entry name" value="DUF6604 DOMAIN-CONTAINING PROTEIN"/>
    <property type="match status" value="1"/>
</dbReference>
<proteinExistence type="predicted"/>
<name>A0A0A1TBE7_9HYPO</name>
<dbReference type="STRING" id="1531966.A0A0A1TBE7"/>
<evidence type="ECO:0000256" key="1">
    <source>
        <dbReference type="SAM" id="MobiDB-lite"/>
    </source>
</evidence>
<feature type="compositionally biased region" description="Basic residues" evidence="1">
    <location>
        <begin position="48"/>
        <end position="59"/>
    </location>
</feature>
<accession>A0A0A1TBE7</accession>
<gene>
    <name evidence="3" type="ORF">VHEMI07787</name>
</gene>
<evidence type="ECO:0000313" key="4">
    <source>
        <dbReference type="Proteomes" id="UP000039046"/>
    </source>
</evidence>
<evidence type="ECO:0000259" key="2">
    <source>
        <dbReference type="Pfam" id="PF20253"/>
    </source>
</evidence>
<feature type="domain" description="DUF6604" evidence="2">
    <location>
        <begin position="11"/>
        <end position="270"/>
    </location>
</feature>
<feature type="region of interest" description="Disordered" evidence="1">
    <location>
        <begin position="39"/>
        <end position="63"/>
    </location>
</feature>
<dbReference type="EMBL" id="CDHN01000004">
    <property type="protein sequence ID" value="CEJ92114.1"/>
    <property type="molecule type" value="Genomic_DNA"/>
</dbReference>
<dbReference type="HOGENOM" id="CLU_008976_0_0_1"/>
<keyword evidence="4" id="KW-1185">Reference proteome</keyword>
<dbReference type="PANTHER" id="PTHR38795">
    <property type="entry name" value="DUF6604 DOMAIN-CONTAINING PROTEIN"/>
    <property type="match status" value="1"/>
</dbReference>
<reference evidence="3 4" key="1">
    <citation type="journal article" date="2015" name="Genome Announc.">
        <title>Draft Genome Sequence and Gene Annotation of the Entomopathogenic Fungus Verticillium hemipterigenum.</title>
        <authorList>
            <person name="Horn F."/>
            <person name="Habel A."/>
            <person name="Scharf D.H."/>
            <person name="Dworschak J."/>
            <person name="Brakhage A.A."/>
            <person name="Guthke R."/>
            <person name="Hertweck C."/>
            <person name="Linde J."/>
        </authorList>
    </citation>
    <scope>NUCLEOTIDE SEQUENCE [LARGE SCALE GENOMIC DNA]</scope>
</reference>
<evidence type="ECO:0000313" key="3">
    <source>
        <dbReference type="EMBL" id="CEJ92114.1"/>
    </source>
</evidence>
<organism evidence="3 4">
    <name type="scientific">[Torrubiella] hemipterigena</name>
    <dbReference type="NCBI Taxonomy" id="1531966"/>
    <lineage>
        <taxon>Eukaryota</taxon>
        <taxon>Fungi</taxon>
        <taxon>Dikarya</taxon>
        <taxon>Ascomycota</taxon>
        <taxon>Pezizomycotina</taxon>
        <taxon>Sordariomycetes</taxon>
        <taxon>Hypocreomycetidae</taxon>
        <taxon>Hypocreales</taxon>
        <taxon>Clavicipitaceae</taxon>
        <taxon>Clavicipitaceae incertae sedis</taxon>
        <taxon>'Torrubiella' clade</taxon>
    </lineage>
</organism>
<sequence>MLPEGLNSRYKRYKADTQAVASWLVTTAEKCGYQLPTSEKATTSTKSTRLKGKARKMAREHKTATPENLSHPYLLYMDAFIPLARWIANCRKPRILVPATFAYHLQHAIADRKRFQKYYEKAEENTNDGHGHFISVLQSVRDILMSNLEPGVSFEKESNNEDLDIHLDCPGLENMFSQLQVEDTPDESMGRAADDVPSAPRRVEVVANPASDLLEEFTVQALFWLDIHRIRMRVRNIWQIYKAGACDLSAAAITTNTAIDFVRGLHEDFQRSSSADVNFERKICLACAMLRDQMEGEDYSGTDLEVPCVMSGWLIILLWTKDFKNDPKEFVPTVHPNHVGLFSTAKVNTKTMDDDVGLAFGLIPEYCVLLQKTSKVQAEHGLIAGLRGQMEQDRPLFWLAFAVQIFIDVRKVLQRDITRGFEDLCRGASSIRHSIKKVLDFERETNGTPITDPTDKPLGEVLEVMDRFTINDHVGRLRKEMQADPDADQHIEDFYLLRRDPIWCGLLLYNFRMIAQEGSFCRANSFLSILAVAHLYNAQKQVGLLDSEWTNMEHILAIHSKDLFVGNLPVLKESGKNLLLALGLSPSVYARGRRPGSDIRVKQPRKLQRVALLTWLFKARYCDNDERTGLEPGHVVEVMRKAAAGKVLNNRLSSQELRIEEVLFGLFAVLNAETSLITFDYFEMHMMCWQLLCWLHSDLGTRIADWSEDSNEKGARALPMLVQYLLSDVSAPEVSGINLIHSTKLVKKMLESVEEVLV</sequence>
<dbReference type="OrthoDB" id="5238236at2759"/>
<dbReference type="AlphaFoldDB" id="A0A0A1TBE7"/>
<dbReference type="Proteomes" id="UP000039046">
    <property type="component" value="Unassembled WGS sequence"/>
</dbReference>
<dbReference type="Pfam" id="PF20253">
    <property type="entry name" value="DUF6604"/>
    <property type="match status" value="1"/>
</dbReference>